<comment type="caution">
    <text evidence="4">The sequence shown here is derived from an EMBL/GenBank/DDBJ whole genome shotgun (WGS) entry which is preliminary data.</text>
</comment>
<dbReference type="EMBL" id="CADEAL010001035">
    <property type="protein sequence ID" value="CAB1428245.1"/>
    <property type="molecule type" value="Genomic_DNA"/>
</dbReference>
<evidence type="ECO:0000256" key="2">
    <source>
        <dbReference type="SAM" id="Phobius"/>
    </source>
</evidence>
<feature type="domain" description="TNFR-Cys" evidence="3">
    <location>
        <begin position="11"/>
        <end position="49"/>
    </location>
</feature>
<feature type="compositionally biased region" description="Polar residues" evidence="1">
    <location>
        <begin position="1"/>
        <end position="15"/>
    </location>
</feature>
<dbReference type="PANTHER" id="PTHR46838:SF1">
    <property type="entry name" value="TUMOR NECROSIS FACTOR RECEPTOR SUPERFAMILY MEMBER 14"/>
    <property type="match status" value="1"/>
</dbReference>
<organism evidence="4 5">
    <name type="scientific">Pleuronectes platessa</name>
    <name type="common">European plaice</name>
    <dbReference type="NCBI Taxonomy" id="8262"/>
    <lineage>
        <taxon>Eukaryota</taxon>
        <taxon>Metazoa</taxon>
        <taxon>Chordata</taxon>
        <taxon>Craniata</taxon>
        <taxon>Vertebrata</taxon>
        <taxon>Euteleostomi</taxon>
        <taxon>Actinopterygii</taxon>
        <taxon>Neopterygii</taxon>
        <taxon>Teleostei</taxon>
        <taxon>Neoteleostei</taxon>
        <taxon>Acanthomorphata</taxon>
        <taxon>Carangaria</taxon>
        <taxon>Pleuronectiformes</taxon>
        <taxon>Pleuronectoidei</taxon>
        <taxon>Pleuronectidae</taxon>
        <taxon>Pleuronectes</taxon>
    </lineage>
</organism>
<dbReference type="GO" id="GO:0050829">
    <property type="term" value="P:defense response to Gram-negative bacterium"/>
    <property type="evidence" value="ECO:0007669"/>
    <property type="project" value="TreeGrafter"/>
</dbReference>
<evidence type="ECO:0000313" key="5">
    <source>
        <dbReference type="Proteomes" id="UP001153269"/>
    </source>
</evidence>
<dbReference type="InterPro" id="IPR001368">
    <property type="entry name" value="TNFR/NGFR_Cys_rich_reg"/>
</dbReference>
<proteinExistence type="predicted"/>
<dbReference type="Proteomes" id="UP001153269">
    <property type="component" value="Unassembled WGS sequence"/>
</dbReference>
<dbReference type="GO" id="GO:0009897">
    <property type="term" value="C:external side of plasma membrane"/>
    <property type="evidence" value="ECO:0007669"/>
    <property type="project" value="TreeGrafter"/>
</dbReference>
<reference evidence="4" key="1">
    <citation type="submission" date="2020-03" db="EMBL/GenBank/DDBJ databases">
        <authorList>
            <person name="Weist P."/>
        </authorList>
    </citation>
    <scope>NUCLEOTIDE SEQUENCE</scope>
</reference>
<feature type="region of interest" description="Disordered" evidence="1">
    <location>
        <begin position="1"/>
        <end position="25"/>
    </location>
</feature>
<keyword evidence="2" id="KW-1133">Transmembrane helix</keyword>
<dbReference type="SMART" id="SM00208">
    <property type="entry name" value="TNFR"/>
    <property type="match status" value="1"/>
</dbReference>
<evidence type="ECO:0000313" key="4">
    <source>
        <dbReference type="EMBL" id="CAB1428245.1"/>
    </source>
</evidence>
<dbReference type="PANTHER" id="PTHR46838">
    <property type="entry name" value="TUMOR NECROSIS FACTOR RECEPTOR SUPERFAMILY MEMBER 14"/>
    <property type="match status" value="1"/>
</dbReference>
<dbReference type="AlphaFoldDB" id="A0A9N7UCA4"/>
<keyword evidence="2" id="KW-0472">Membrane</keyword>
<evidence type="ECO:0000256" key="1">
    <source>
        <dbReference type="SAM" id="MobiDB-lite"/>
    </source>
</evidence>
<gene>
    <name evidence="4" type="ORF">PLEPLA_LOCUS16211</name>
</gene>
<keyword evidence="2" id="KW-0812">Transmembrane</keyword>
<dbReference type="GO" id="GO:0002720">
    <property type="term" value="P:positive regulation of cytokine production involved in immune response"/>
    <property type="evidence" value="ECO:0007669"/>
    <property type="project" value="TreeGrafter"/>
</dbReference>
<dbReference type="GO" id="GO:2000406">
    <property type="term" value="P:positive regulation of T cell migration"/>
    <property type="evidence" value="ECO:0007669"/>
    <property type="project" value="TreeGrafter"/>
</dbReference>
<keyword evidence="5" id="KW-1185">Reference proteome</keyword>
<sequence>TALTDSQCSDCSDGTFSDGKRTSCRPHTQCESQNLQLMKPGTASTDAECGNLKKAPTAIIVLVVVLGLLVVGSLVAWFLWKRHLAEKRLL</sequence>
<accession>A0A9N7UCA4</accession>
<dbReference type="GO" id="GO:0046642">
    <property type="term" value="P:negative regulation of alpha-beta T cell proliferation"/>
    <property type="evidence" value="ECO:0007669"/>
    <property type="project" value="TreeGrafter"/>
</dbReference>
<evidence type="ECO:0000259" key="3">
    <source>
        <dbReference type="SMART" id="SM00208"/>
    </source>
</evidence>
<feature type="transmembrane region" description="Helical" evidence="2">
    <location>
        <begin position="58"/>
        <end position="80"/>
    </location>
</feature>
<dbReference type="GO" id="GO:0050830">
    <property type="term" value="P:defense response to Gram-positive bacterium"/>
    <property type="evidence" value="ECO:0007669"/>
    <property type="project" value="TreeGrafter"/>
</dbReference>
<dbReference type="Gene3D" id="2.10.50.10">
    <property type="entry name" value="Tumor Necrosis Factor Receptor, subunit A, domain 2"/>
    <property type="match status" value="1"/>
</dbReference>
<protein>
    <recommendedName>
        <fullName evidence="3">TNFR-Cys domain-containing protein</fullName>
    </recommendedName>
</protein>
<name>A0A9N7UCA4_PLEPL</name>
<feature type="non-terminal residue" evidence="4">
    <location>
        <position position="1"/>
    </location>
</feature>